<protein>
    <submittedName>
        <fullName evidence="1">Uncharacterized protein</fullName>
    </submittedName>
</protein>
<dbReference type="Proteomes" id="UP000667802">
    <property type="component" value="Unassembled WGS sequence"/>
</dbReference>
<evidence type="ECO:0000313" key="1">
    <source>
        <dbReference type="EMBL" id="MDR9895485.1"/>
    </source>
</evidence>
<keyword evidence="2" id="KW-1185">Reference proteome</keyword>
<accession>A0AAP5IAH2</accession>
<evidence type="ECO:0000313" key="2">
    <source>
        <dbReference type="Proteomes" id="UP000667802"/>
    </source>
</evidence>
<gene>
    <name evidence="1" type="ORF">G7B40_013035</name>
</gene>
<proteinExistence type="predicted"/>
<name>A0AAP5IAH2_9CYAN</name>
<dbReference type="EMBL" id="JAALHA020000005">
    <property type="protein sequence ID" value="MDR9895485.1"/>
    <property type="molecule type" value="Genomic_DNA"/>
</dbReference>
<reference evidence="2" key="1">
    <citation type="journal article" date="2021" name="Science">
        <title>Hunting the eagle killer: A cyanobacterial neurotoxin causes vacuolar myelinopathy.</title>
        <authorList>
            <person name="Breinlinger S."/>
            <person name="Phillips T.J."/>
            <person name="Haram B.N."/>
            <person name="Mares J."/>
            <person name="Martinez Yerena J.A."/>
            <person name="Hrouzek P."/>
            <person name="Sobotka R."/>
            <person name="Henderson W.M."/>
            <person name="Schmieder P."/>
            <person name="Williams S.M."/>
            <person name="Lauderdale J.D."/>
            <person name="Wilde H.D."/>
            <person name="Gerrin W."/>
            <person name="Kust A."/>
            <person name="Washington J.W."/>
            <person name="Wagner C."/>
            <person name="Geier B."/>
            <person name="Liebeke M."/>
            <person name="Enke H."/>
            <person name="Niedermeyer T.H.J."/>
            <person name="Wilde S.B."/>
        </authorList>
    </citation>
    <scope>NUCLEOTIDE SEQUENCE [LARGE SCALE GENOMIC DNA]</scope>
    <source>
        <strain evidence="2">Thurmond2011</strain>
    </source>
</reference>
<organism evidence="1 2">
    <name type="scientific">Aetokthonos hydrillicola Thurmond2011</name>
    <dbReference type="NCBI Taxonomy" id="2712845"/>
    <lineage>
        <taxon>Bacteria</taxon>
        <taxon>Bacillati</taxon>
        <taxon>Cyanobacteriota</taxon>
        <taxon>Cyanophyceae</taxon>
        <taxon>Nostocales</taxon>
        <taxon>Hapalosiphonaceae</taxon>
        <taxon>Aetokthonos</taxon>
    </lineage>
</organism>
<sequence length="57" mass="6046">MSQEIYFLAQNLRSGLLIVPVQVSAENVGSTTNSTNPGNAFGAIAYSPSTQMYGSFD</sequence>
<comment type="caution">
    <text evidence="1">The sequence shown here is derived from an EMBL/GenBank/DDBJ whole genome shotgun (WGS) entry which is preliminary data.</text>
</comment>
<dbReference type="RefSeq" id="WP_208345875.1">
    <property type="nucleotide sequence ID" value="NZ_CAWQFN010000757.1"/>
</dbReference>
<dbReference type="AlphaFoldDB" id="A0AAP5IAH2"/>